<evidence type="ECO:0000256" key="1">
    <source>
        <dbReference type="SAM" id="MobiDB-lite"/>
    </source>
</evidence>
<dbReference type="EMBL" id="JACAZI010000030">
    <property type="protein sequence ID" value="KAF7333112.1"/>
    <property type="molecule type" value="Genomic_DNA"/>
</dbReference>
<comment type="caution">
    <text evidence="3">The sequence shown here is derived from an EMBL/GenBank/DDBJ whole genome shotgun (WGS) entry which is preliminary data.</text>
</comment>
<dbReference type="AlphaFoldDB" id="A0A8H6X2Q6"/>
<evidence type="ECO:0000313" key="3">
    <source>
        <dbReference type="EMBL" id="KAF7333112.1"/>
    </source>
</evidence>
<dbReference type="Proteomes" id="UP000620124">
    <property type="component" value="Unassembled WGS sequence"/>
</dbReference>
<keyword evidence="4" id="KW-1185">Reference proteome</keyword>
<evidence type="ECO:0008006" key="5">
    <source>
        <dbReference type="Google" id="ProtNLM"/>
    </source>
</evidence>
<feature type="compositionally biased region" description="Low complexity" evidence="1">
    <location>
        <begin position="182"/>
        <end position="197"/>
    </location>
</feature>
<gene>
    <name evidence="3" type="ORF">MVEN_02376600</name>
</gene>
<organism evidence="3 4">
    <name type="scientific">Mycena venus</name>
    <dbReference type="NCBI Taxonomy" id="2733690"/>
    <lineage>
        <taxon>Eukaryota</taxon>
        <taxon>Fungi</taxon>
        <taxon>Dikarya</taxon>
        <taxon>Basidiomycota</taxon>
        <taxon>Agaricomycotina</taxon>
        <taxon>Agaricomycetes</taxon>
        <taxon>Agaricomycetidae</taxon>
        <taxon>Agaricales</taxon>
        <taxon>Marasmiineae</taxon>
        <taxon>Mycenaceae</taxon>
        <taxon>Mycena</taxon>
    </lineage>
</organism>
<keyword evidence="2" id="KW-0812">Transmembrane</keyword>
<reference evidence="3" key="1">
    <citation type="submission" date="2020-05" db="EMBL/GenBank/DDBJ databases">
        <title>Mycena genomes resolve the evolution of fungal bioluminescence.</title>
        <authorList>
            <person name="Tsai I.J."/>
        </authorList>
    </citation>
    <scope>NUCLEOTIDE SEQUENCE</scope>
    <source>
        <strain evidence="3">CCC161011</strain>
    </source>
</reference>
<dbReference type="OrthoDB" id="3035745at2759"/>
<proteinExistence type="predicted"/>
<evidence type="ECO:0000256" key="2">
    <source>
        <dbReference type="SAM" id="Phobius"/>
    </source>
</evidence>
<feature type="compositionally biased region" description="Polar residues" evidence="1">
    <location>
        <begin position="198"/>
        <end position="242"/>
    </location>
</feature>
<feature type="region of interest" description="Disordered" evidence="1">
    <location>
        <begin position="162"/>
        <end position="242"/>
    </location>
</feature>
<accession>A0A8H6X2Q6</accession>
<evidence type="ECO:0000313" key="4">
    <source>
        <dbReference type="Proteomes" id="UP000620124"/>
    </source>
</evidence>
<keyword evidence="2" id="KW-1133">Transmembrane helix</keyword>
<protein>
    <recommendedName>
        <fullName evidence="5">Transmembrane protein</fullName>
    </recommendedName>
</protein>
<name>A0A8H6X2Q6_9AGAR</name>
<sequence length="242" mass="24809">MLSGVCYVLVRMRLAILDTGYAPTCFRYAAQLETSAAQMVAAAISAITAVRRAAVLKIPEKKLLSVRLRGGTVSGVFLLASGIFIFFRRRRRNRTQAVPAHDTGILVTPTPAQEKLGSAYSPSQVQAVTLPSSGGAIGGYSQHQVVHPAPSYSTTISPAVPPSLHGPYSQPGGTYAAPALPTTISSTGGTQSTTISSPGDTQSTTISSPGGTQSTTISSPGGTQSTTISSPGGIQSTVGWSS</sequence>
<feature type="transmembrane region" description="Helical" evidence="2">
    <location>
        <begin position="68"/>
        <end position="87"/>
    </location>
</feature>
<keyword evidence="2" id="KW-0472">Membrane</keyword>